<feature type="transmembrane region" description="Helical" evidence="1">
    <location>
        <begin position="265"/>
        <end position="283"/>
    </location>
</feature>
<dbReference type="Proteomes" id="UP000239388">
    <property type="component" value="Unassembled WGS sequence"/>
</dbReference>
<protein>
    <recommendedName>
        <fullName evidence="2">YcxB-like C-terminal domain-containing protein</fullName>
    </recommendedName>
</protein>
<feature type="transmembrane region" description="Helical" evidence="1">
    <location>
        <begin position="74"/>
        <end position="100"/>
    </location>
</feature>
<keyword evidence="1" id="KW-0812">Transmembrane</keyword>
<proteinExistence type="predicted"/>
<evidence type="ECO:0000313" key="4">
    <source>
        <dbReference type="Proteomes" id="UP000239388"/>
    </source>
</evidence>
<feature type="transmembrane region" description="Helical" evidence="1">
    <location>
        <begin position="44"/>
        <end position="68"/>
    </location>
</feature>
<feature type="transmembrane region" description="Helical" evidence="1">
    <location>
        <begin position="235"/>
        <end position="258"/>
    </location>
</feature>
<sequence length="370" mass="42121">MSIGAGDNPFQSPSAEQVLSAPAGKAILAEGTFTQRDLKATYRALVYGWRSILILCGVSLLVFSSLFGQLRGNYWIALAIIYPLFCLLPLAALFEGLFYLQTYWRTQNAELAKEPEQQRIAIREEGIDFVSKRLKAQLPWTRFARMQAKRRILVLILKPFGFISLPAHFFESRDAFLAARDLIAQRIGRAAEVASDAIDAEDYVEAEIPGAITAAGTLTKSEYYWTNWIMIRRGLLTTTVVGGGLLAFSIFLTFDLLASGQASRLPIIVMFVIAAFLFSLRWIRHFFNLRRTYRDVTSKARVRWTITADNLAATSETFTFNLQWDEVTRTIFRDDMLILVYQRTQAFALPRRYFASDDDWRQVNQWAGKS</sequence>
<accession>A0A2S8FTS2</accession>
<dbReference type="AlphaFoldDB" id="A0A2S8FTS2"/>
<name>A0A2S8FTS2_9BACT</name>
<dbReference type="OrthoDB" id="287789at2"/>
<dbReference type="EMBL" id="PUIB01000014">
    <property type="protein sequence ID" value="PQO35581.1"/>
    <property type="molecule type" value="Genomic_DNA"/>
</dbReference>
<dbReference type="RefSeq" id="WP_105354700.1">
    <property type="nucleotide sequence ID" value="NZ_PUIB01000014.1"/>
</dbReference>
<evidence type="ECO:0000313" key="3">
    <source>
        <dbReference type="EMBL" id="PQO35581.1"/>
    </source>
</evidence>
<feature type="domain" description="YcxB-like C-terminal" evidence="2">
    <location>
        <begin position="307"/>
        <end position="366"/>
    </location>
</feature>
<keyword evidence="1" id="KW-1133">Transmembrane helix</keyword>
<keyword evidence="1" id="KW-0472">Membrane</keyword>
<dbReference type="InterPro" id="IPR025588">
    <property type="entry name" value="YcxB-like_C"/>
</dbReference>
<gene>
    <name evidence="3" type="ORF">C5Y98_13120</name>
</gene>
<dbReference type="Pfam" id="PF14317">
    <property type="entry name" value="YcxB"/>
    <property type="match status" value="1"/>
</dbReference>
<evidence type="ECO:0000259" key="2">
    <source>
        <dbReference type="Pfam" id="PF14317"/>
    </source>
</evidence>
<evidence type="ECO:0000256" key="1">
    <source>
        <dbReference type="SAM" id="Phobius"/>
    </source>
</evidence>
<reference evidence="3 4" key="1">
    <citation type="submission" date="2018-02" db="EMBL/GenBank/DDBJ databases">
        <title>Comparative genomes isolates from brazilian mangrove.</title>
        <authorList>
            <person name="Araujo J.E."/>
            <person name="Taketani R.G."/>
            <person name="Silva M.C.P."/>
            <person name="Loureco M.V."/>
            <person name="Andreote F.D."/>
        </authorList>
    </citation>
    <scope>NUCLEOTIDE SEQUENCE [LARGE SCALE GENOMIC DNA]</scope>
    <source>
        <strain evidence="3 4">NAP PRIS-MGV</strain>
    </source>
</reference>
<organism evidence="3 4">
    <name type="scientific">Blastopirellula marina</name>
    <dbReference type="NCBI Taxonomy" id="124"/>
    <lineage>
        <taxon>Bacteria</taxon>
        <taxon>Pseudomonadati</taxon>
        <taxon>Planctomycetota</taxon>
        <taxon>Planctomycetia</taxon>
        <taxon>Pirellulales</taxon>
        <taxon>Pirellulaceae</taxon>
        <taxon>Blastopirellula</taxon>
    </lineage>
</organism>
<comment type="caution">
    <text evidence="3">The sequence shown here is derived from an EMBL/GenBank/DDBJ whole genome shotgun (WGS) entry which is preliminary data.</text>
</comment>